<evidence type="ECO:0000313" key="5">
    <source>
        <dbReference type="Proteomes" id="UP000637299"/>
    </source>
</evidence>
<dbReference type="SUPFAM" id="SSF101967">
    <property type="entry name" value="Adhesin YadA, collagen-binding domain"/>
    <property type="match status" value="1"/>
</dbReference>
<evidence type="ECO:0000256" key="1">
    <source>
        <dbReference type="SAM" id="MobiDB-lite"/>
    </source>
</evidence>
<dbReference type="EMBL" id="JACYFS010000001">
    <property type="protein sequence ID" value="MBD8081705.1"/>
    <property type="molecule type" value="Genomic_DNA"/>
</dbReference>
<evidence type="ECO:0000313" key="4">
    <source>
        <dbReference type="EMBL" id="MBD8081705.1"/>
    </source>
</evidence>
<accession>A0ABR8Z8Z5</accession>
<evidence type="ECO:0000256" key="2">
    <source>
        <dbReference type="SAM" id="SignalP"/>
    </source>
</evidence>
<feature type="region of interest" description="Disordered" evidence="1">
    <location>
        <begin position="157"/>
        <end position="181"/>
    </location>
</feature>
<dbReference type="CDD" id="cd12820">
    <property type="entry name" value="LbR_YadA-like"/>
    <property type="match status" value="1"/>
</dbReference>
<feature type="signal peptide" evidence="2">
    <location>
        <begin position="1"/>
        <end position="21"/>
    </location>
</feature>
<feature type="chain" id="PRO_5046665174" description="Trimeric autotransporter adhesin YadA-like head domain-containing protein" evidence="2">
    <location>
        <begin position="22"/>
        <end position="383"/>
    </location>
</feature>
<feature type="domain" description="Trimeric autotransporter adhesin YadA-like head" evidence="3">
    <location>
        <begin position="209"/>
        <end position="229"/>
    </location>
</feature>
<evidence type="ECO:0000259" key="3">
    <source>
        <dbReference type="Pfam" id="PF05658"/>
    </source>
</evidence>
<reference evidence="4 5" key="1">
    <citation type="submission" date="2020-09" db="EMBL/GenBank/DDBJ databases">
        <title>Genome seq and assembly of Chryseobacterium sp.</title>
        <authorList>
            <person name="Chhetri G."/>
        </authorList>
    </citation>
    <scope>NUCLEOTIDE SEQUENCE [LARGE SCALE GENOMIC DNA]</scope>
    <source>
        <strain evidence="4 5">GCR10</strain>
    </source>
</reference>
<gene>
    <name evidence="4" type="ORF">IC610_04610</name>
</gene>
<dbReference type="InterPro" id="IPR011049">
    <property type="entry name" value="Serralysin-like_metalloprot_C"/>
</dbReference>
<feature type="domain" description="Trimeric autotransporter adhesin YadA-like head" evidence="3">
    <location>
        <begin position="165"/>
        <end position="187"/>
    </location>
</feature>
<dbReference type="Gene3D" id="2.150.10.10">
    <property type="entry name" value="Serralysin-like metalloprotease, C-terminal"/>
    <property type="match status" value="1"/>
</dbReference>
<name>A0ABR8Z8Z5_9FLAO</name>
<keyword evidence="5" id="KW-1185">Reference proteome</keyword>
<dbReference type="Proteomes" id="UP000637299">
    <property type="component" value="Unassembled WGS sequence"/>
</dbReference>
<organism evidence="4 5">
    <name type="scientific">Chryseobacterium caseinilyticum</name>
    <dbReference type="NCBI Taxonomy" id="2771428"/>
    <lineage>
        <taxon>Bacteria</taxon>
        <taxon>Pseudomonadati</taxon>
        <taxon>Bacteroidota</taxon>
        <taxon>Flavobacteriia</taxon>
        <taxon>Flavobacteriales</taxon>
        <taxon>Weeksellaceae</taxon>
        <taxon>Chryseobacterium group</taxon>
        <taxon>Chryseobacterium</taxon>
    </lineage>
</organism>
<dbReference type="InterPro" id="IPR008640">
    <property type="entry name" value="Adhesin_Head_dom"/>
</dbReference>
<proteinExistence type="predicted"/>
<protein>
    <recommendedName>
        <fullName evidence="3">Trimeric autotransporter adhesin YadA-like head domain-containing protein</fullName>
    </recommendedName>
</protein>
<sequence length="383" mass="38617">MKKKIVSFSALFLISFNTVYGQVGIGTTTPDQSSILHLNSTNKGLLLTSIALTSSTDNTTIPSPAAGLLIWNNGTGGFSPAGLYYWDNAKWNILSTGLTTTGIGTTSGWNTTGNNSGSSSGAGTAMSLGTSTFDDLIFKVNNTYAGRLGTNNSVQLGTGTSASQSGTAVGQNAKSTSNESTAVGANSTAAGFQSAAFGYNSKTNSNSETAIGYNTVTNGQNSTALGSGASATGQNSSAIGYGAATTQANAIVLGNSGANIGIGTNSPNTSAKLDVNGQFKLGEKGSIIRNIVSFETWPGVSINNLSAGGSAEIDIAVPAAAQISSGRASIVVSPAGDFPGNSTFAVSNPRYTSASNIRINVTNISGAAASLYYGHFFVTVNEF</sequence>
<feature type="domain" description="Trimeric autotransporter adhesin YadA-like head" evidence="3">
    <location>
        <begin position="231"/>
        <end position="255"/>
    </location>
</feature>
<keyword evidence="2" id="KW-0732">Signal</keyword>
<dbReference type="RefSeq" id="WP_191735444.1">
    <property type="nucleotide sequence ID" value="NZ_JACYFS010000001.1"/>
</dbReference>
<comment type="caution">
    <text evidence="4">The sequence shown here is derived from an EMBL/GenBank/DDBJ whole genome shotgun (WGS) entry which is preliminary data.</text>
</comment>
<dbReference type="Pfam" id="PF05658">
    <property type="entry name" value="YadA_head"/>
    <property type="match status" value="3"/>
</dbReference>